<dbReference type="InterPro" id="IPR009704">
    <property type="entry name" value="EURL_prot"/>
</dbReference>
<comment type="caution">
    <text evidence="2">The sequence shown here is derived from an EMBL/GenBank/DDBJ whole genome shotgun (WGS) entry which is preliminary data.</text>
</comment>
<name>A0A836DA40_SHEEP</name>
<dbReference type="PANTHER" id="PTHR15961:SF3">
    <property type="entry name" value="PROTEIN EURL HOMOLOG"/>
    <property type="match status" value="1"/>
</dbReference>
<accession>A0A836DA40</accession>
<evidence type="ECO:0000313" key="2">
    <source>
        <dbReference type="EMBL" id="KAG5215677.1"/>
    </source>
</evidence>
<dbReference type="PANTHER" id="PTHR15961">
    <property type="entry name" value="PROTEIN EURL HOMOLOG"/>
    <property type="match status" value="1"/>
</dbReference>
<dbReference type="EMBL" id="JAEMGP010000001">
    <property type="protein sequence ID" value="KAG5215677.1"/>
    <property type="molecule type" value="Genomic_DNA"/>
</dbReference>
<evidence type="ECO:0000256" key="1">
    <source>
        <dbReference type="SAM" id="Coils"/>
    </source>
</evidence>
<dbReference type="Pfam" id="PF06937">
    <property type="entry name" value="EURL"/>
    <property type="match status" value="1"/>
</dbReference>
<keyword evidence="1" id="KW-0175">Coiled coil</keyword>
<evidence type="ECO:0000313" key="3">
    <source>
        <dbReference type="Proteomes" id="UP000664991"/>
    </source>
</evidence>
<feature type="coiled-coil region" evidence="1">
    <location>
        <begin position="338"/>
        <end position="365"/>
    </location>
</feature>
<proteinExistence type="predicted"/>
<dbReference type="Proteomes" id="UP000664991">
    <property type="component" value="Unassembled WGS sequence"/>
</dbReference>
<organism evidence="2 3">
    <name type="scientific">Ovis aries</name>
    <name type="common">Sheep</name>
    <dbReference type="NCBI Taxonomy" id="9940"/>
    <lineage>
        <taxon>Eukaryota</taxon>
        <taxon>Metazoa</taxon>
        <taxon>Chordata</taxon>
        <taxon>Craniata</taxon>
        <taxon>Vertebrata</taxon>
        <taxon>Euteleostomi</taxon>
        <taxon>Mammalia</taxon>
        <taxon>Eutheria</taxon>
        <taxon>Laurasiatheria</taxon>
        <taxon>Artiodactyla</taxon>
        <taxon>Ruminantia</taxon>
        <taxon>Pecora</taxon>
        <taxon>Bovidae</taxon>
        <taxon>Caprinae</taxon>
        <taxon>Ovis</taxon>
    </lineage>
</organism>
<gene>
    <name evidence="2" type="ORF">JEQ12_001253</name>
</gene>
<protein>
    <recommendedName>
        <fullName evidence="4">Protein EURL homolog</fullName>
    </recommendedName>
</protein>
<reference evidence="2 3" key="1">
    <citation type="submission" date="2020-12" db="EMBL/GenBank/DDBJ databases">
        <title>De novo assembly of Tibetan sheep genome.</title>
        <authorList>
            <person name="Li X."/>
        </authorList>
    </citation>
    <scope>NUCLEOTIDE SEQUENCE [LARGE SCALE GENOMIC DNA]</scope>
    <source>
        <tissue evidence="2">Heart</tissue>
    </source>
</reference>
<sequence length="408" mass="46542">MSHEMGFTKVAPFAGWIKQHLDSPQHFPLAFIQNSLSQLLKMKHEQMEVSIPISHDQNLLYGGCEVPAGQDEELGALMLGELKDLTNSKEKMHFYTTAKTVGTSFIDTWGIMNEEEQFVSIDLNDDNICSVCKLGTDKETLSFCHVCFELNIDGIPKSDLLHTKSLRGHKDCFEKYHLIANQDCPRSKLSKSTYEEVKTILSKKINWIVQYAQNRDLDSDSECSKNPQHHLFNFRHKPDKKLLPQFDSQVPKYSAKWIEGNAGGLSNCTQRMLEQRENTGFGLAVLQDSGTTLCHNSVLWPHSHNREQKKEKTISGPEAHVQTQHPHYSREELNSMTLGEVKQLNAELQQQIQEVFEELTHQVQEKDSLASELHVRHVAIEQLLKNYSKLPCLQMGRTGLKSHLPINN</sequence>
<dbReference type="AlphaFoldDB" id="A0A836DA40"/>
<evidence type="ECO:0008006" key="4">
    <source>
        <dbReference type="Google" id="ProtNLM"/>
    </source>
</evidence>